<evidence type="ECO:0000313" key="2">
    <source>
        <dbReference type="Proteomes" id="UP001552299"/>
    </source>
</evidence>
<comment type="caution">
    <text evidence="1">The sequence shown here is derived from an EMBL/GenBank/DDBJ whole genome shotgun (WGS) entry which is preliminary data.</text>
</comment>
<gene>
    <name evidence="1" type="ORF">M5K25_012675</name>
</gene>
<sequence>MEVPNEQHVDLLEATRNLKYALEQSPLPKEEQVPYSGRNKGSTQNVICACSFDMMFTYVMHVWKGIMNDMSIFLECLLSQLKQTLKNLNFKRKKLLMDVCFCAVGQKGLKKV</sequence>
<name>A0ABD0V4K9_DENTH</name>
<organism evidence="1 2">
    <name type="scientific">Dendrobium thyrsiflorum</name>
    <name type="common">Pinecone-like raceme dendrobium</name>
    <name type="synonym">Orchid</name>
    <dbReference type="NCBI Taxonomy" id="117978"/>
    <lineage>
        <taxon>Eukaryota</taxon>
        <taxon>Viridiplantae</taxon>
        <taxon>Streptophyta</taxon>
        <taxon>Embryophyta</taxon>
        <taxon>Tracheophyta</taxon>
        <taxon>Spermatophyta</taxon>
        <taxon>Magnoliopsida</taxon>
        <taxon>Liliopsida</taxon>
        <taxon>Asparagales</taxon>
        <taxon>Orchidaceae</taxon>
        <taxon>Epidendroideae</taxon>
        <taxon>Malaxideae</taxon>
        <taxon>Dendrobiinae</taxon>
        <taxon>Dendrobium</taxon>
    </lineage>
</organism>
<reference evidence="1 2" key="1">
    <citation type="journal article" date="2024" name="Plant Biotechnol. J.">
        <title>Dendrobium thyrsiflorum genome and its molecular insights into genes involved in important horticultural traits.</title>
        <authorList>
            <person name="Chen B."/>
            <person name="Wang J.Y."/>
            <person name="Zheng P.J."/>
            <person name="Li K.L."/>
            <person name="Liang Y.M."/>
            <person name="Chen X.F."/>
            <person name="Zhang C."/>
            <person name="Zhao X."/>
            <person name="He X."/>
            <person name="Zhang G.Q."/>
            <person name="Liu Z.J."/>
            <person name="Xu Q."/>
        </authorList>
    </citation>
    <scope>NUCLEOTIDE SEQUENCE [LARGE SCALE GENOMIC DNA]</scope>
    <source>
        <strain evidence="1">GZMU011</strain>
    </source>
</reference>
<evidence type="ECO:0000313" key="1">
    <source>
        <dbReference type="EMBL" id="KAL0917601.1"/>
    </source>
</evidence>
<dbReference type="EMBL" id="JANQDX010000010">
    <property type="protein sequence ID" value="KAL0917601.1"/>
    <property type="molecule type" value="Genomic_DNA"/>
</dbReference>
<dbReference type="AlphaFoldDB" id="A0ABD0V4K9"/>
<keyword evidence="2" id="KW-1185">Reference proteome</keyword>
<accession>A0ABD0V4K9</accession>
<proteinExistence type="predicted"/>
<protein>
    <submittedName>
        <fullName evidence="1">Uncharacterized protein</fullName>
    </submittedName>
</protein>
<dbReference type="Proteomes" id="UP001552299">
    <property type="component" value="Unassembled WGS sequence"/>
</dbReference>